<proteinExistence type="predicted"/>
<dbReference type="HOGENOM" id="CLU_2762636_0_0_1"/>
<dbReference type="AlphaFoldDB" id="K3XP04"/>
<dbReference type="Gramene" id="KQL08215">
    <property type="protein sequence ID" value="KQL08215"/>
    <property type="gene ID" value="SETIT_003627mg"/>
</dbReference>
<protein>
    <submittedName>
        <fullName evidence="1">Uncharacterized protein</fullName>
    </submittedName>
</protein>
<reference evidence="1" key="2">
    <citation type="submission" date="2018-08" db="UniProtKB">
        <authorList>
            <consortium name="EnsemblPlants"/>
        </authorList>
    </citation>
    <scope>IDENTIFICATION</scope>
    <source>
        <strain evidence="1">Yugu1</strain>
    </source>
</reference>
<dbReference type="EnsemblPlants" id="KQL08215">
    <property type="protein sequence ID" value="KQL08215"/>
    <property type="gene ID" value="SETIT_003627mg"/>
</dbReference>
<dbReference type="EMBL" id="AGNK02003428">
    <property type="status" value="NOT_ANNOTATED_CDS"/>
    <property type="molecule type" value="Genomic_DNA"/>
</dbReference>
<dbReference type="InParanoid" id="K3XP04"/>
<dbReference type="Proteomes" id="UP000004995">
    <property type="component" value="Unassembled WGS sequence"/>
</dbReference>
<keyword evidence="2" id="KW-1185">Reference proteome</keyword>
<reference evidence="2" key="1">
    <citation type="journal article" date="2012" name="Nat. Biotechnol.">
        <title>Reference genome sequence of the model plant Setaria.</title>
        <authorList>
            <person name="Bennetzen J.L."/>
            <person name="Schmutz J."/>
            <person name="Wang H."/>
            <person name="Percifield R."/>
            <person name="Hawkins J."/>
            <person name="Pontaroli A.C."/>
            <person name="Estep M."/>
            <person name="Feng L."/>
            <person name="Vaughn J.N."/>
            <person name="Grimwood J."/>
            <person name="Jenkins J."/>
            <person name="Barry K."/>
            <person name="Lindquist E."/>
            <person name="Hellsten U."/>
            <person name="Deshpande S."/>
            <person name="Wang X."/>
            <person name="Wu X."/>
            <person name="Mitros T."/>
            <person name="Triplett J."/>
            <person name="Yang X."/>
            <person name="Ye C.Y."/>
            <person name="Mauro-Herrera M."/>
            <person name="Wang L."/>
            <person name="Li P."/>
            <person name="Sharma M."/>
            <person name="Sharma R."/>
            <person name="Ronald P.C."/>
            <person name="Panaud O."/>
            <person name="Kellogg E.A."/>
            <person name="Brutnell T.P."/>
            <person name="Doust A.N."/>
            <person name="Tuskan G.A."/>
            <person name="Rokhsar D."/>
            <person name="Devos K.M."/>
        </authorList>
    </citation>
    <scope>NUCLEOTIDE SEQUENCE [LARGE SCALE GENOMIC DNA]</scope>
    <source>
        <strain evidence="2">cv. Yugu1</strain>
    </source>
</reference>
<evidence type="ECO:0000313" key="1">
    <source>
        <dbReference type="EnsemblPlants" id="KQL08215"/>
    </source>
</evidence>
<sequence length="70" mass="8045">MNLTATAHFVCSAERRGWDEAAVSLTVTSLAFHSGPEAKWNSSSHTLRFQTLVPRRKNYLHRLPFIQYLK</sequence>
<evidence type="ECO:0000313" key="2">
    <source>
        <dbReference type="Proteomes" id="UP000004995"/>
    </source>
</evidence>
<organism evidence="1 2">
    <name type="scientific">Setaria italica</name>
    <name type="common">Foxtail millet</name>
    <name type="synonym">Panicum italicum</name>
    <dbReference type="NCBI Taxonomy" id="4555"/>
    <lineage>
        <taxon>Eukaryota</taxon>
        <taxon>Viridiplantae</taxon>
        <taxon>Streptophyta</taxon>
        <taxon>Embryophyta</taxon>
        <taxon>Tracheophyta</taxon>
        <taxon>Spermatophyta</taxon>
        <taxon>Magnoliopsida</taxon>
        <taxon>Liliopsida</taxon>
        <taxon>Poales</taxon>
        <taxon>Poaceae</taxon>
        <taxon>PACMAD clade</taxon>
        <taxon>Panicoideae</taxon>
        <taxon>Panicodae</taxon>
        <taxon>Paniceae</taxon>
        <taxon>Cenchrinae</taxon>
        <taxon>Setaria</taxon>
    </lineage>
</organism>
<accession>K3XP04</accession>
<name>K3XP04_SETIT</name>